<dbReference type="Pfam" id="PF11104">
    <property type="entry name" value="PilM_2"/>
    <property type="match status" value="1"/>
</dbReference>
<dbReference type="InterPro" id="IPR043129">
    <property type="entry name" value="ATPase_NBD"/>
</dbReference>
<dbReference type="Gene3D" id="3.30.420.40">
    <property type="match status" value="2"/>
</dbReference>
<keyword evidence="2" id="KW-0812">Transmembrane</keyword>
<feature type="region of interest" description="Disordered" evidence="1">
    <location>
        <begin position="350"/>
        <end position="375"/>
    </location>
</feature>
<dbReference type="GO" id="GO:0051301">
    <property type="term" value="P:cell division"/>
    <property type="evidence" value="ECO:0007669"/>
    <property type="project" value="InterPro"/>
</dbReference>
<dbReference type="Gene3D" id="3.30.1490.300">
    <property type="match status" value="1"/>
</dbReference>
<dbReference type="STRING" id="1802391.A3D72_03155"/>
<evidence type="ECO:0000259" key="3">
    <source>
        <dbReference type="SMART" id="SM00842"/>
    </source>
</evidence>
<dbReference type="SMART" id="SM00842">
    <property type="entry name" value="FtsA"/>
    <property type="match status" value="1"/>
</dbReference>
<organism evidence="4 5">
    <name type="scientific">Candidatus Uhrbacteria bacterium RIFCSPHIGHO2_02_FULL_57_19</name>
    <dbReference type="NCBI Taxonomy" id="1802391"/>
    <lineage>
        <taxon>Bacteria</taxon>
        <taxon>Candidatus Uhriibacteriota</taxon>
    </lineage>
</organism>
<feature type="compositionally biased region" description="Low complexity" evidence="1">
    <location>
        <begin position="351"/>
        <end position="365"/>
    </location>
</feature>
<accession>A0A1F7U458</accession>
<keyword evidence="2" id="KW-1133">Transmembrane helix</keyword>
<protein>
    <recommendedName>
        <fullName evidence="3">SHS2 domain-containing protein</fullName>
    </recommendedName>
</protein>
<evidence type="ECO:0000256" key="2">
    <source>
        <dbReference type="SAM" id="Phobius"/>
    </source>
</evidence>
<gene>
    <name evidence="4" type="ORF">A3D72_03155</name>
</gene>
<evidence type="ECO:0000313" key="4">
    <source>
        <dbReference type="EMBL" id="OGL72564.1"/>
    </source>
</evidence>
<dbReference type="InterPro" id="IPR005883">
    <property type="entry name" value="PilM"/>
</dbReference>
<sequence>MARRLGVDISDASVEVAEVSDGGKPSAVALGRVEIPSGLVVRGRVADADKLGKEIGRAMALAKPSRIAEKEAVVNVPESQLFSVWVSTAVKDEGLPMEALRAAQSAFPFAIEDLVIDFTTIRGAKGTRDLFVAAVPKDILTPLGKAIQAAGLAVSAFDIESRALVRAFGVVPKPGEATIFLDIGTRTTIVSIHDSEGLRATVNVAVGGETLTEALAIKLKLDQNKAEAKKRAAGLDPTSEGGKVFLVLQSEIQPVAREALALIESEEKRLGIKVGSAVLSGGTALLPGIAEYLGAALDRPTVVGKLVASLPSGTAGLQPLIYANAVGLALRPKSESLSFLRKIGKMEAAARAEGTAPEPAPAATRPAKRPGQPKEAGAKQKIIMAVIVVVWIAGLVGGTIWYMKTRTGELSGRRQVTRPPPAEVSSQILTVQFDAVADTKPPVADGAIPGTLLETVRTAEKPIEPAEKRTEEARAAGTVTLKNTTGNAQSLVVNTRLLSAGGVLFRLKKPATAPAGGEVTAEVYADAPGAGGNIGPSRFTIPGLSVSLQDKIYAESAGDMTGGVREVGFVAEADVQRILNALREDIVRSAMEVWALELPAGQILVPEAVFYSIASSELPQGGAEVASPKVKATSKVRAVSLDAAALEAVGRSALELPAEQASVYVFSDWKFIVTQYEEDTGLVMLTVTARAEPG</sequence>
<comment type="caution">
    <text evidence="4">The sequence shown here is derived from an EMBL/GenBank/DDBJ whole genome shotgun (WGS) entry which is preliminary data.</text>
</comment>
<dbReference type="CDD" id="cd24049">
    <property type="entry name" value="ASKHA_NBD_PilM"/>
    <property type="match status" value="1"/>
</dbReference>
<dbReference type="PANTHER" id="PTHR32432">
    <property type="entry name" value="CELL DIVISION PROTEIN FTSA-RELATED"/>
    <property type="match status" value="1"/>
</dbReference>
<dbReference type="InterPro" id="IPR050696">
    <property type="entry name" value="FtsA/MreB"/>
</dbReference>
<evidence type="ECO:0000256" key="1">
    <source>
        <dbReference type="SAM" id="MobiDB-lite"/>
    </source>
</evidence>
<dbReference type="SUPFAM" id="SSF53067">
    <property type="entry name" value="Actin-like ATPase domain"/>
    <property type="match status" value="1"/>
</dbReference>
<feature type="transmembrane region" description="Helical" evidence="2">
    <location>
        <begin position="382"/>
        <end position="403"/>
    </location>
</feature>
<feature type="domain" description="SHS2" evidence="3">
    <location>
        <begin position="4"/>
        <end position="168"/>
    </location>
</feature>
<name>A0A1F7U458_9BACT</name>
<dbReference type="PANTHER" id="PTHR32432:SF3">
    <property type="entry name" value="ETHANOLAMINE UTILIZATION PROTEIN EUTJ"/>
    <property type="match status" value="1"/>
</dbReference>
<dbReference type="AlphaFoldDB" id="A0A1F7U458"/>
<reference evidence="4 5" key="1">
    <citation type="journal article" date="2016" name="Nat. Commun.">
        <title>Thousands of microbial genomes shed light on interconnected biogeochemical processes in an aquifer system.</title>
        <authorList>
            <person name="Anantharaman K."/>
            <person name="Brown C.T."/>
            <person name="Hug L.A."/>
            <person name="Sharon I."/>
            <person name="Castelle C.J."/>
            <person name="Probst A.J."/>
            <person name="Thomas B.C."/>
            <person name="Singh A."/>
            <person name="Wilkins M.J."/>
            <person name="Karaoz U."/>
            <person name="Brodie E.L."/>
            <person name="Williams K.H."/>
            <person name="Hubbard S.S."/>
            <person name="Banfield J.F."/>
        </authorList>
    </citation>
    <scope>NUCLEOTIDE SEQUENCE [LARGE SCALE GENOMIC DNA]</scope>
</reference>
<proteinExistence type="predicted"/>
<evidence type="ECO:0000313" key="5">
    <source>
        <dbReference type="Proteomes" id="UP000176303"/>
    </source>
</evidence>
<dbReference type="Proteomes" id="UP000176303">
    <property type="component" value="Unassembled WGS sequence"/>
</dbReference>
<dbReference type="EMBL" id="MGDZ01000059">
    <property type="protein sequence ID" value="OGL72564.1"/>
    <property type="molecule type" value="Genomic_DNA"/>
</dbReference>
<dbReference type="InterPro" id="IPR003494">
    <property type="entry name" value="SHS2_FtsA"/>
</dbReference>
<keyword evidence="2" id="KW-0472">Membrane</keyword>